<reference evidence="1 2" key="1">
    <citation type="submission" date="2015-10" db="EMBL/GenBank/DDBJ databases">
        <title>Draft genome sequence of Streptomyces bungoensis DSM 41781, type strain for the species Streptomyces bungoensis.</title>
        <authorList>
            <person name="Ruckert C."/>
            <person name="Winkler A."/>
            <person name="Kalinowski J."/>
            <person name="Kampfer P."/>
            <person name="Glaeser S."/>
        </authorList>
    </citation>
    <scope>NUCLEOTIDE SEQUENCE [LARGE SCALE GENOMIC DNA]</scope>
    <source>
        <strain evidence="1 2">DSM 41781</strain>
    </source>
</reference>
<organism evidence="1 2">
    <name type="scientific">Streptomyces bungoensis</name>
    <dbReference type="NCBI Taxonomy" id="285568"/>
    <lineage>
        <taxon>Bacteria</taxon>
        <taxon>Bacillati</taxon>
        <taxon>Actinomycetota</taxon>
        <taxon>Actinomycetes</taxon>
        <taxon>Kitasatosporales</taxon>
        <taxon>Streptomycetaceae</taxon>
        <taxon>Streptomyces</taxon>
    </lineage>
</organism>
<accession>A0A101T0T9</accession>
<comment type="caution">
    <text evidence="1">The sequence shown here is derived from an EMBL/GenBank/DDBJ whole genome shotgun (WGS) entry which is preliminary data.</text>
</comment>
<proteinExistence type="predicted"/>
<dbReference type="STRING" id="285568.AQJ66_17970"/>
<sequence>MALPGSPEKASRCLRPLDALAFAPDAEKVAVSWREVGRADLTPGLLTRRLERYLQTLFDRCT</sequence>
<name>A0A101T0T9_9ACTN</name>
<evidence type="ECO:0000313" key="1">
    <source>
        <dbReference type="EMBL" id="KUN83709.1"/>
    </source>
</evidence>
<dbReference type="OrthoDB" id="4706173at2"/>
<dbReference type="EMBL" id="LMWX01000026">
    <property type="protein sequence ID" value="KUN83709.1"/>
    <property type="molecule type" value="Genomic_DNA"/>
</dbReference>
<keyword evidence="2" id="KW-1185">Reference proteome</keyword>
<protein>
    <submittedName>
        <fullName evidence="1">Uncharacterized protein</fullName>
    </submittedName>
</protein>
<evidence type="ECO:0000313" key="2">
    <source>
        <dbReference type="Proteomes" id="UP000053024"/>
    </source>
</evidence>
<dbReference type="AlphaFoldDB" id="A0A101T0T9"/>
<gene>
    <name evidence="1" type="ORF">AQJ66_17970</name>
</gene>
<dbReference type="Proteomes" id="UP000053024">
    <property type="component" value="Unassembled WGS sequence"/>
</dbReference>